<comment type="caution">
    <text evidence="2">The sequence shown here is derived from an EMBL/GenBank/DDBJ whole genome shotgun (WGS) entry which is preliminary data.</text>
</comment>
<keyword evidence="1" id="KW-1133">Transmembrane helix</keyword>
<feature type="transmembrane region" description="Helical" evidence="1">
    <location>
        <begin position="27"/>
        <end position="52"/>
    </location>
</feature>
<dbReference type="EMBL" id="JAVDYB010000001">
    <property type="protein sequence ID" value="MDR7273657.1"/>
    <property type="molecule type" value="Genomic_DNA"/>
</dbReference>
<reference evidence="2" key="1">
    <citation type="submission" date="2023-07" db="EMBL/GenBank/DDBJ databases">
        <title>Sequencing the genomes of 1000 actinobacteria strains.</title>
        <authorList>
            <person name="Klenk H.-P."/>
        </authorList>
    </citation>
    <scope>NUCLEOTIDE SEQUENCE</scope>
    <source>
        <strain evidence="2">DSM 44707</strain>
    </source>
</reference>
<dbReference type="RefSeq" id="WP_310362333.1">
    <property type="nucleotide sequence ID" value="NZ_JAVDYB010000001.1"/>
</dbReference>
<name>A0AAE4C7M6_9ACTN</name>
<protein>
    <submittedName>
        <fullName evidence="2">Uncharacterized protein</fullName>
    </submittedName>
</protein>
<accession>A0AAE4C7M6</accession>
<organism evidence="2 3">
    <name type="scientific">Catenuloplanes atrovinosus</name>
    <dbReference type="NCBI Taxonomy" id="137266"/>
    <lineage>
        <taxon>Bacteria</taxon>
        <taxon>Bacillati</taxon>
        <taxon>Actinomycetota</taxon>
        <taxon>Actinomycetes</taxon>
        <taxon>Micromonosporales</taxon>
        <taxon>Micromonosporaceae</taxon>
        <taxon>Catenuloplanes</taxon>
    </lineage>
</organism>
<keyword evidence="1" id="KW-0472">Membrane</keyword>
<proteinExistence type="predicted"/>
<dbReference type="AlphaFoldDB" id="A0AAE4C7M6"/>
<keyword evidence="3" id="KW-1185">Reference proteome</keyword>
<dbReference type="Proteomes" id="UP001183643">
    <property type="component" value="Unassembled WGS sequence"/>
</dbReference>
<gene>
    <name evidence="2" type="ORF">J2S41_000435</name>
</gene>
<evidence type="ECO:0000313" key="2">
    <source>
        <dbReference type="EMBL" id="MDR7273657.1"/>
    </source>
</evidence>
<evidence type="ECO:0000313" key="3">
    <source>
        <dbReference type="Proteomes" id="UP001183643"/>
    </source>
</evidence>
<sequence length="195" mass="20592">MIELDVTPGRPEEQPGWLAYQRRRLGAYPLVVLLVGFTLGLLVGGAGVYYAGVLRPELAAARAAEAARVAAPQLLISRDPSYFEPTVTGDAVRASGRIIVSNAGEDEVVVHAVSAEATGIRMTTDVEEPRRLQPGGTATIDVTILFDCRSGAPVPASTRVLVETADGARDEVTSAMDLASAGWPPAHRTSCRLTK</sequence>
<keyword evidence="1" id="KW-0812">Transmembrane</keyword>
<evidence type="ECO:0000256" key="1">
    <source>
        <dbReference type="SAM" id="Phobius"/>
    </source>
</evidence>